<evidence type="ECO:0000313" key="5">
    <source>
        <dbReference type="EMBL" id="QGG46950.1"/>
    </source>
</evidence>
<feature type="domain" description="Bacillithiol biosynthesis BshC C-terminal coiled-coil" evidence="4">
    <location>
        <begin position="396"/>
        <end position="552"/>
    </location>
</feature>
<dbReference type="RefSeq" id="WP_153724431.1">
    <property type="nucleotide sequence ID" value="NZ_CP045875.1"/>
</dbReference>
<evidence type="ECO:0000256" key="1">
    <source>
        <dbReference type="ARBA" id="ARBA00022598"/>
    </source>
</evidence>
<dbReference type="EMBL" id="CP045875">
    <property type="protein sequence ID" value="QGG46950.1"/>
    <property type="molecule type" value="Genomic_DNA"/>
</dbReference>
<keyword evidence="1 2" id="KW-0436">Ligase</keyword>
<dbReference type="GO" id="GO:0016874">
    <property type="term" value="F:ligase activity"/>
    <property type="evidence" value="ECO:0007669"/>
    <property type="project" value="UniProtKB-UniRule"/>
</dbReference>
<protein>
    <recommendedName>
        <fullName evidence="2">Putative cysteine ligase BshC</fullName>
        <ecNumber evidence="2">6.-.-.-</ecNumber>
    </recommendedName>
</protein>
<keyword evidence="6" id="KW-1185">Reference proteome</keyword>
<gene>
    <name evidence="2 5" type="primary">bshC</name>
    <name evidence="5" type="ORF">FTV88_0774</name>
</gene>
<dbReference type="AlphaFoldDB" id="A0A5Q2N3V5"/>
<accession>A0A5Q2N3V5</accession>
<feature type="domain" description="Bacillithiol biosynthesis BshC N-terminal Rossmann-like" evidence="3">
    <location>
        <begin position="11"/>
        <end position="393"/>
    </location>
</feature>
<dbReference type="PIRSF" id="PIRSF012535">
    <property type="entry name" value="UCP012535"/>
    <property type="match status" value="1"/>
</dbReference>
<dbReference type="EC" id="6.-.-.-" evidence="2"/>
<proteinExistence type="inferred from homology"/>
<dbReference type="Pfam" id="PF24850">
    <property type="entry name" value="CC_BshC"/>
    <property type="match status" value="1"/>
</dbReference>
<dbReference type="OrthoDB" id="9765151at2"/>
<dbReference type="KEGG" id="hcv:FTV88_0774"/>
<evidence type="ECO:0000259" key="4">
    <source>
        <dbReference type="Pfam" id="PF24850"/>
    </source>
</evidence>
<dbReference type="InterPro" id="IPR055398">
    <property type="entry name" value="Rossmann-like_BshC"/>
</dbReference>
<comment type="similarity">
    <text evidence="2">Belongs to the BshC family.</text>
</comment>
<sequence length="553" mass="64176">MQLERINTLFTGLAQAYVKREATLASLFPYDHRSLESYWRHSKWLDEYSSLPRQALSNILVQEQRRLATLTQSDQENKTIEAAKKLGQDNSLVVVTGQQAGLFTGPHLTLLKAFTAIAKARQLSIFLDRPVIPLFWIASEDHDVEEVSKASVAIGEQVHTLSIPVGEEKKPIAHTKLPEDWEQIVKIFTSYLPNNEKGRQWKCFLEQLTEKTNTLNEAFALILYRITAPYGLVLFDPMNKAIKELPATKSFFTQLIKDQKPLSEAFHQGCEKIRALGYEPQVQKSRNQLFLFYHDQDERKVLIREEEDRCNNNNKDFYRLRGTDRTFTTDDLIARANKEPHLFSSNVISRPLWQDRLLPTIAYVAGPSEIAYFASYGEIYRALNQPMPPIFPRFSVTFIESHINKILHRYDSTFFDFRNNFDEMMIKALKEQDTLSIHSLFATLREDITEAYGKVHEPILDWDIKIGALTKENLERVLGQIDYLEKKVQQRHRQNCQELKSHFAKLKSHLLPDNRPQERMLTSLPYLIKYENLLDKLLELPLDAVDSHVLITL</sequence>
<dbReference type="HAMAP" id="MF_01867">
    <property type="entry name" value="BshC"/>
    <property type="match status" value="1"/>
</dbReference>
<comment type="function">
    <text evidence="2">Involved in bacillithiol (BSH) biosynthesis. May catalyze the last step of the pathway, the addition of cysteine to glucosamine malate (GlcN-Mal) to generate BSH.</text>
</comment>
<dbReference type="Proteomes" id="UP000366051">
    <property type="component" value="Chromosome"/>
</dbReference>
<evidence type="ECO:0000313" key="6">
    <source>
        <dbReference type="Proteomes" id="UP000366051"/>
    </source>
</evidence>
<name>A0A5Q2N3V5_9FIRM</name>
<organism evidence="5 6">
    <name type="scientific">Heliorestis convoluta</name>
    <dbReference type="NCBI Taxonomy" id="356322"/>
    <lineage>
        <taxon>Bacteria</taxon>
        <taxon>Bacillati</taxon>
        <taxon>Bacillota</taxon>
        <taxon>Clostridia</taxon>
        <taxon>Eubacteriales</taxon>
        <taxon>Heliobacteriaceae</taxon>
        <taxon>Heliorestis</taxon>
    </lineage>
</organism>
<evidence type="ECO:0000256" key="2">
    <source>
        <dbReference type="HAMAP-Rule" id="MF_01867"/>
    </source>
</evidence>
<dbReference type="Pfam" id="PF10079">
    <property type="entry name" value="Rossmann-like_BshC"/>
    <property type="match status" value="1"/>
</dbReference>
<dbReference type="InterPro" id="IPR011199">
    <property type="entry name" value="Bacillithiol_biosynth_BshC"/>
</dbReference>
<evidence type="ECO:0000259" key="3">
    <source>
        <dbReference type="Pfam" id="PF10079"/>
    </source>
</evidence>
<dbReference type="NCBIfam" id="TIGR03998">
    <property type="entry name" value="thiol_BshC"/>
    <property type="match status" value="1"/>
</dbReference>
<reference evidence="6" key="1">
    <citation type="submission" date="2019-11" db="EMBL/GenBank/DDBJ databases">
        <title>Genome sequence of Heliorestis convoluta strain HH, an alkaliphilic and minimalistic phototrophic bacterium from a soda lake in Egypt.</title>
        <authorList>
            <person name="Dewey E.D."/>
            <person name="Stokes L.M."/>
            <person name="Burchell B.M."/>
            <person name="Shaffer K.N."/>
            <person name="Huntington A.M."/>
            <person name="Baker J.M."/>
            <person name="Nadendla S."/>
            <person name="Giglio M.G."/>
            <person name="Touchman J.W."/>
            <person name="Blankenship R.E."/>
            <person name="Madigan M.T."/>
            <person name="Sattley W.M."/>
        </authorList>
    </citation>
    <scope>NUCLEOTIDE SEQUENCE [LARGE SCALE GENOMIC DNA]</scope>
    <source>
        <strain evidence="6">HH</strain>
    </source>
</reference>
<dbReference type="InterPro" id="IPR055399">
    <property type="entry name" value="CC_BshC"/>
</dbReference>